<gene>
    <name evidence="2" type="ORF">Pma05_30890</name>
</gene>
<feature type="region of interest" description="Disordered" evidence="1">
    <location>
        <begin position="97"/>
        <end position="121"/>
    </location>
</feature>
<protein>
    <submittedName>
        <fullName evidence="2">Uncharacterized protein</fullName>
    </submittedName>
</protein>
<dbReference type="Proteomes" id="UP000621500">
    <property type="component" value="Unassembled WGS sequence"/>
</dbReference>
<comment type="caution">
    <text evidence="2">The sequence shown here is derived from an EMBL/GenBank/DDBJ whole genome shotgun (WGS) entry which is preliminary data.</text>
</comment>
<evidence type="ECO:0000313" key="2">
    <source>
        <dbReference type="EMBL" id="GIG96516.1"/>
    </source>
</evidence>
<name>A0ABQ4EPD7_9ACTN</name>
<reference evidence="2 3" key="1">
    <citation type="submission" date="2021-01" db="EMBL/GenBank/DDBJ databases">
        <title>Whole genome shotgun sequence of Plantactinospora mayteni NBRC 109088.</title>
        <authorList>
            <person name="Komaki H."/>
            <person name="Tamura T."/>
        </authorList>
    </citation>
    <scope>NUCLEOTIDE SEQUENCE [LARGE SCALE GENOMIC DNA]</scope>
    <source>
        <strain evidence="2 3">NBRC 109088</strain>
    </source>
</reference>
<accession>A0ABQ4EPD7</accession>
<evidence type="ECO:0000313" key="3">
    <source>
        <dbReference type="Proteomes" id="UP000621500"/>
    </source>
</evidence>
<keyword evidence="3" id="KW-1185">Reference proteome</keyword>
<sequence>MTEERNPSATLDQLLDAVARTSYGELLHDEQRRRHELFRMMADSQDPMLREMGEQLRDGLARPRDLLSVPGYAETLLNGCQRLGENGPDLDKVLAEIDEISHREQEEREQTRRDDEPSPRP</sequence>
<organism evidence="2 3">
    <name type="scientific">Plantactinospora mayteni</name>
    <dbReference type="NCBI Taxonomy" id="566021"/>
    <lineage>
        <taxon>Bacteria</taxon>
        <taxon>Bacillati</taxon>
        <taxon>Actinomycetota</taxon>
        <taxon>Actinomycetes</taxon>
        <taxon>Micromonosporales</taxon>
        <taxon>Micromonosporaceae</taxon>
        <taxon>Plantactinospora</taxon>
    </lineage>
</organism>
<proteinExistence type="predicted"/>
<dbReference type="EMBL" id="BONX01000018">
    <property type="protein sequence ID" value="GIG96516.1"/>
    <property type="molecule type" value="Genomic_DNA"/>
</dbReference>
<evidence type="ECO:0000256" key="1">
    <source>
        <dbReference type="SAM" id="MobiDB-lite"/>
    </source>
</evidence>
<dbReference type="RefSeq" id="WP_203858032.1">
    <property type="nucleotide sequence ID" value="NZ_BAAAZQ010000004.1"/>
</dbReference>